<dbReference type="RefSeq" id="WP_188404757.1">
    <property type="nucleotide sequence ID" value="NZ_BMGL01000001.1"/>
</dbReference>
<feature type="signal peptide" evidence="1">
    <location>
        <begin position="1"/>
        <end position="22"/>
    </location>
</feature>
<organism evidence="2 3">
    <name type="scientific">Psychroflexus salis</name>
    <dbReference type="NCBI Taxonomy" id="1526574"/>
    <lineage>
        <taxon>Bacteria</taxon>
        <taxon>Pseudomonadati</taxon>
        <taxon>Bacteroidota</taxon>
        <taxon>Flavobacteriia</taxon>
        <taxon>Flavobacteriales</taxon>
        <taxon>Flavobacteriaceae</taxon>
        <taxon>Psychroflexus</taxon>
    </lineage>
</organism>
<evidence type="ECO:0000313" key="3">
    <source>
        <dbReference type="Proteomes" id="UP000599688"/>
    </source>
</evidence>
<keyword evidence="1" id="KW-0732">Signal</keyword>
<proteinExistence type="predicted"/>
<evidence type="ECO:0008006" key="4">
    <source>
        <dbReference type="Google" id="ProtNLM"/>
    </source>
</evidence>
<evidence type="ECO:0000313" key="2">
    <source>
        <dbReference type="EMBL" id="GGE02704.1"/>
    </source>
</evidence>
<name>A0A916ZKT1_9FLAO</name>
<feature type="chain" id="PRO_5037548219" description="Outer membrane protein beta-barrel domain-containing protein" evidence="1">
    <location>
        <begin position="23"/>
        <end position="169"/>
    </location>
</feature>
<dbReference type="AlphaFoldDB" id="A0A916ZKT1"/>
<accession>A0A916ZKT1</accession>
<gene>
    <name evidence="2" type="ORF">GCM10010831_00560</name>
</gene>
<evidence type="ECO:0000256" key="1">
    <source>
        <dbReference type="SAM" id="SignalP"/>
    </source>
</evidence>
<comment type="caution">
    <text evidence="2">The sequence shown here is derived from an EMBL/GenBank/DDBJ whole genome shotgun (WGS) entry which is preliminary data.</text>
</comment>
<protein>
    <recommendedName>
        <fullName evidence="4">Outer membrane protein beta-barrel domain-containing protein</fullName>
    </recommendedName>
</protein>
<dbReference type="Proteomes" id="UP000599688">
    <property type="component" value="Unassembled WGS sequence"/>
</dbReference>
<sequence length="169" mass="18587">MKITTIALFLSLLTFPFVQTKAQNGLEASVHLGIPTEDIEDPVNLVYGIDFSYYFINVAEILNLGLTGGYINFNGEQQLSSSSLNLALPDAGFFRAGVAGKLHFGSSIYFGLDLGYSTGLDDIEGGVYYQPKVGFNSGRLSFFVYYQKMYTDTRFPNYSSVGVGTSFHF</sequence>
<dbReference type="EMBL" id="BMGL01000001">
    <property type="protein sequence ID" value="GGE02704.1"/>
    <property type="molecule type" value="Genomic_DNA"/>
</dbReference>
<keyword evidence="3" id="KW-1185">Reference proteome</keyword>
<reference evidence="2 3" key="1">
    <citation type="journal article" date="2014" name="Int. J. Syst. Evol. Microbiol.">
        <title>Complete genome sequence of Corynebacterium casei LMG S-19264T (=DSM 44701T), isolated from a smear-ripened cheese.</title>
        <authorList>
            <consortium name="US DOE Joint Genome Institute (JGI-PGF)"/>
            <person name="Walter F."/>
            <person name="Albersmeier A."/>
            <person name="Kalinowski J."/>
            <person name="Ruckert C."/>
        </authorList>
    </citation>
    <scope>NUCLEOTIDE SEQUENCE [LARGE SCALE GENOMIC DNA]</scope>
    <source>
        <strain evidence="2 3">CGMCC 1.12925</strain>
    </source>
</reference>